<dbReference type="EMBL" id="JAUKUA010000007">
    <property type="protein sequence ID" value="KAK0704515.1"/>
    <property type="molecule type" value="Genomic_DNA"/>
</dbReference>
<evidence type="ECO:0000313" key="3">
    <source>
        <dbReference type="Proteomes" id="UP001172102"/>
    </source>
</evidence>
<organism evidence="2 3">
    <name type="scientific">Lasiosphaeris hirsuta</name>
    <dbReference type="NCBI Taxonomy" id="260670"/>
    <lineage>
        <taxon>Eukaryota</taxon>
        <taxon>Fungi</taxon>
        <taxon>Dikarya</taxon>
        <taxon>Ascomycota</taxon>
        <taxon>Pezizomycotina</taxon>
        <taxon>Sordariomycetes</taxon>
        <taxon>Sordariomycetidae</taxon>
        <taxon>Sordariales</taxon>
        <taxon>Lasiosphaeriaceae</taxon>
        <taxon>Lasiosphaeris</taxon>
    </lineage>
</organism>
<dbReference type="Proteomes" id="UP001172102">
    <property type="component" value="Unassembled WGS sequence"/>
</dbReference>
<feature type="region of interest" description="Disordered" evidence="1">
    <location>
        <begin position="96"/>
        <end position="117"/>
    </location>
</feature>
<protein>
    <submittedName>
        <fullName evidence="2">Uncharacterized protein</fullName>
    </submittedName>
</protein>
<sequence length="232" mass="26073">MQCPYHLPRAQTKEKPKLILDISTIGSASVMIPNTLPHHITSISLSGVPELWSRRVSCIAPCNSWGTASFPSHSNFWQFSRPPSTSSLAFLASIRSTSRPRDRSMHPRRAPTSIPPLLSQCARPRNPSRQLVQGPPLDDVRVENVKDFLAWGGCLYKTRGGPKDDEEPNGYLHETERIIRRTFPPGRGPRHSAQVSTDPLQLQHKPFFFYAANGISDTFQLWIQVPNWNSSP</sequence>
<dbReference type="AlphaFoldDB" id="A0AA39ZVX1"/>
<proteinExistence type="predicted"/>
<reference evidence="2" key="1">
    <citation type="submission" date="2023-06" db="EMBL/GenBank/DDBJ databases">
        <title>Genome-scale phylogeny and comparative genomics of the fungal order Sordariales.</title>
        <authorList>
            <consortium name="Lawrence Berkeley National Laboratory"/>
            <person name="Hensen N."/>
            <person name="Bonometti L."/>
            <person name="Westerberg I."/>
            <person name="Brannstrom I.O."/>
            <person name="Guillou S."/>
            <person name="Cros-Aarteil S."/>
            <person name="Calhoun S."/>
            <person name="Haridas S."/>
            <person name="Kuo A."/>
            <person name="Mondo S."/>
            <person name="Pangilinan J."/>
            <person name="Riley R."/>
            <person name="Labutti K."/>
            <person name="Andreopoulos B."/>
            <person name="Lipzen A."/>
            <person name="Chen C."/>
            <person name="Yanf M."/>
            <person name="Daum C."/>
            <person name="Ng V."/>
            <person name="Clum A."/>
            <person name="Steindorff A."/>
            <person name="Ohm R."/>
            <person name="Martin F."/>
            <person name="Silar P."/>
            <person name="Natvig D."/>
            <person name="Lalanne C."/>
            <person name="Gautier V."/>
            <person name="Ament-Velasquez S.L."/>
            <person name="Kruys A."/>
            <person name="Hutchinson M.I."/>
            <person name="Powell A.J."/>
            <person name="Barry K."/>
            <person name="Miller A.N."/>
            <person name="Grigoriev I.V."/>
            <person name="Debuchy R."/>
            <person name="Gladieux P."/>
            <person name="Thoren M.H."/>
            <person name="Johannesson H."/>
        </authorList>
    </citation>
    <scope>NUCLEOTIDE SEQUENCE</scope>
    <source>
        <strain evidence="2">SMH4607-1</strain>
    </source>
</reference>
<name>A0AA39ZVX1_9PEZI</name>
<evidence type="ECO:0000256" key="1">
    <source>
        <dbReference type="SAM" id="MobiDB-lite"/>
    </source>
</evidence>
<keyword evidence="3" id="KW-1185">Reference proteome</keyword>
<accession>A0AA39ZVX1</accession>
<evidence type="ECO:0000313" key="2">
    <source>
        <dbReference type="EMBL" id="KAK0704515.1"/>
    </source>
</evidence>
<gene>
    <name evidence="2" type="ORF">B0H67DRAFT_591573</name>
</gene>
<comment type="caution">
    <text evidence="2">The sequence shown here is derived from an EMBL/GenBank/DDBJ whole genome shotgun (WGS) entry which is preliminary data.</text>
</comment>